<accession>A0A3L8SXU5</accession>
<gene>
    <name evidence="1" type="ORF">DV515_00002470</name>
</gene>
<dbReference type="AlphaFoldDB" id="A0A3L8SXU5"/>
<comment type="caution">
    <text evidence="1">The sequence shown here is derived from an EMBL/GenBank/DDBJ whole genome shotgun (WGS) entry which is preliminary data.</text>
</comment>
<protein>
    <submittedName>
        <fullName evidence="1">Uncharacterized protein</fullName>
    </submittedName>
</protein>
<proteinExistence type="predicted"/>
<name>A0A3L8SXU5_CHLGU</name>
<sequence>MMSSKNSFVLARRVCPKTRNPTKWRVSLKIRRIRTKRTTRRKPRTSLAALEDRPLKSDSHQELKCKPDHTDTFDVGEKGFRLCFPVVPHLGVIPDEFSFCLVHNGVKSLVGLEAEGQNMMSHMYEELLKNTTSETGSEIPGHSQDWIMPVTKKSSQFLVGERIMMPFVLAQAVVADGLAMAVHSPQLLARARLKCIQMLLCGSEQSLPLGFDCRLIKNGHFRDSLWDPVCSLGSPSRSSMKKYRGCTGQQLLASSLCVARRRSTSLPAPQWPLGLHRDPEIIVHSSPWSPMHKGNTWLFPTRNWLSTKKVSKGCANKNLQKCSKI</sequence>
<organism evidence="1 2">
    <name type="scientific">Chloebia gouldiae</name>
    <name type="common">Gouldian finch</name>
    <name type="synonym">Erythrura gouldiae</name>
    <dbReference type="NCBI Taxonomy" id="44316"/>
    <lineage>
        <taxon>Eukaryota</taxon>
        <taxon>Metazoa</taxon>
        <taxon>Chordata</taxon>
        <taxon>Craniata</taxon>
        <taxon>Vertebrata</taxon>
        <taxon>Euteleostomi</taxon>
        <taxon>Archelosauria</taxon>
        <taxon>Archosauria</taxon>
        <taxon>Dinosauria</taxon>
        <taxon>Saurischia</taxon>
        <taxon>Theropoda</taxon>
        <taxon>Coelurosauria</taxon>
        <taxon>Aves</taxon>
        <taxon>Neognathae</taxon>
        <taxon>Neoaves</taxon>
        <taxon>Telluraves</taxon>
        <taxon>Australaves</taxon>
        <taxon>Passeriformes</taxon>
        <taxon>Passeroidea</taxon>
        <taxon>Passeridae</taxon>
        <taxon>Chloebia</taxon>
    </lineage>
</organism>
<evidence type="ECO:0000313" key="1">
    <source>
        <dbReference type="EMBL" id="RLW10332.1"/>
    </source>
</evidence>
<evidence type="ECO:0000313" key="2">
    <source>
        <dbReference type="Proteomes" id="UP000276834"/>
    </source>
</evidence>
<dbReference type="Proteomes" id="UP000276834">
    <property type="component" value="Unassembled WGS sequence"/>
</dbReference>
<dbReference type="EMBL" id="QUSF01000004">
    <property type="protein sequence ID" value="RLW10332.1"/>
    <property type="molecule type" value="Genomic_DNA"/>
</dbReference>
<keyword evidence="2" id="KW-1185">Reference proteome</keyword>
<reference evidence="1 2" key="1">
    <citation type="journal article" date="2018" name="Proc. R. Soc. B">
        <title>A non-coding region near Follistatin controls head colour polymorphism in the Gouldian finch.</title>
        <authorList>
            <person name="Toomey M.B."/>
            <person name="Marques C.I."/>
            <person name="Andrade P."/>
            <person name="Araujo P.M."/>
            <person name="Sabatino S."/>
            <person name="Gazda M.A."/>
            <person name="Afonso S."/>
            <person name="Lopes R.J."/>
            <person name="Corbo J.C."/>
            <person name="Carneiro M."/>
        </authorList>
    </citation>
    <scope>NUCLEOTIDE SEQUENCE [LARGE SCALE GENOMIC DNA]</scope>
    <source>
        <strain evidence="1">Red01</strain>
        <tissue evidence="1">Muscle</tissue>
    </source>
</reference>